<evidence type="ECO:0000313" key="9">
    <source>
        <dbReference type="EMBL" id="HIQ81773.1"/>
    </source>
</evidence>
<keyword evidence="8" id="KW-0408">Iron</keyword>
<evidence type="ECO:0000256" key="5">
    <source>
        <dbReference type="ARBA" id="ARBA00023125"/>
    </source>
</evidence>
<protein>
    <submittedName>
        <fullName evidence="9">Transcriptional repressor</fullName>
    </submittedName>
</protein>
<dbReference type="GO" id="GO:0008270">
    <property type="term" value="F:zinc ion binding"/>
    <property type="evidence" value="ECO:0007669"/>
    <property type="project" value="TreeGrafter"/>
</dbReference>
<evidence type="ECO:0000256" key="4">
    <source>
        <dbReference type="ARBA" id="ARBA00023015"/>
    </source>
</evidence>
<dbReference type="Pfam" id="PF01475">
    <property type="entry name" value="FUR"/>
    <property type="match status" value="1"/>
</dbReference>
<dbReference type="GO" id="GO:1900376">
    <property type="term" value="P:regulation of secondary metabolite biosynthetic process"/>
    <property type="evidence" value="ECO:0007669"/>
    <property type="project" value="TreeGrafter"/>
</dbReference>
<dbReference type="InterPro" id="IPR043135">
    <property type="entry name" value="Fur_C"/>
</dbReference>
<accession>A0A9D1CVN5</accession>
<name>A0A9D1CVN5_9FIRM</name>
<comment type="cofactor">
    <cofactor evidence="8">
        <name>Mn(2+)</name>
        <dbReference type="ChEBI" id="CHEBI:29035"/>
    </cofactor>
    <cofactor evidence="8">
        <name>Fe(2+)</name>
        <dbReference type="ChEBI" id="CHEBI:29033"/>
    </cofactor>
    <text evidence="8">Binds 1 Mn(2+) or Fe(2+) ion per subunit.</text>
</comment>
<evidence type="ECO:0000256" key="3">
    <source>
        <dbReference type="ARBA" id="ARBA00022833"/>
    </source>
</evidence>
<keyword evidence="5" id="KW-0238">DNA-binding</keyword>
<dbReference type="PANTHER" id="PTHR33202">
    <property type="entry name" value="ZINC UPTAKE REGULATION PROTEIN"/>
    <property type="match status" value="1"/>
</dbReference>
<keyword evidence="7" id="KW-0479">Metal-binding</keyword>
<dbReference type="GO" id="GO:0003700">
    <property type="term" value="F:DNA-binding transcription factor activity"/>
    <property type="evidence" value="ECO:0007669"/>
    <property type="project" value="InterPro"/>
</dbReference>
<feature type="binding site" evidence="7">
    <location>
        <position position="116"/>
    </location>
    <ligand>
        <name>Zn(2+)</name>
        <dbReference type="ChEBI" id="CHEBI:29105"/>
    </ligand>
</feature>
<dbReference type="CDD" id="cd07153">
    <property type="entry name" value="Fur_like"/>
    <property type="match status" value="1"/>
</dbReference>
<reference evidence="9" key="2">
    <citation type="journal article" date="2021" name="PeerJ">
        <title>Extensive microbial diversity within the chicken gut microbiome revealed by metagenomics and culture.</title>
        <authorList>
            <person name="Gilroy R."/>
            <person name="Ravi A."/>
            <person name="Getino M."/>
            <person name="Pursley I."/>
            <person name="Horton D.L."/>
            <person name="Alikhan N.F."/>
            <person name="Baker D."/>
            <person name="Gharbi K."/>
            <person name="Hall N."/>
            <person name="Watson M."/>
            <person name="Adriaenssens E.M."/>
            <person name="Foster-Nyarko E."/>
            <person name="Jarju S."/>
            <person name="Secka A."/>
            <person name="Antonio M."/>
            <person name="Oren A."/>
            <person name="Chaudhuri R.R."/>
            <person name="La Ragione R."/>
            <person name="Hildebrand F."/>
            <person name="Pallen M.J."/>
        </authorList>
    </citation>
    <scope>NUCLEOTIDE SEQUENCE</scope>
    <source>
        <strain evidence="9">ChiSjej6B24-2974</strain>
    </source>
</reference>
<keyword evidence="6" id="KW-0804">Transcription</keyword>
<keyword evidence="4" id="KW-0805">Transcription regulation</keyword>
<dbReference type="AlphaFoldDB" id="A0A9D1CVN5"/>
<dbReference type="Proteomes" id="UP000824260">
    <property type="component" value="Unassembled WGS sequence"/>
</dbReference>
<sequence length="126" mass="14333">MTDYERRIYELVSASHSHMTAEEIHRQLKAEGPAVSLATVYNNLNKLWGLKLIRKVSAPGSPDRYDRAERHDHLICRGCGKLTDICFSDLTSTLQAQTDEEILYYDLKVVYLCPECCQKAKGEGKL</sequence>
<dbReference type="SUPFAM" id="SSF46785">
    <property type="entry name" value="Winged helix' DNA-binding domain"/>
    <property type="match status" value="1"/>
</dbReference>
<evidence type="ECO:0000313" key="10">
    <source>
        <dbReference type="Proteomes" id="UP000824260"/>
    </source>
</evidence>
<feature type="binding site" evidence="7">
    <location>
        <position position="76"/>
    </location>
    <ligand>
        <name>Zn(2+)</name>
        <dbReference type="ChEBI" id="CHEBI:29105"/>
    </ligand>
</feature>
<organism evidence="9 10">
    <name type="scientific">Candidatus Pullichristensenella stercorigallinarum</name>
    <dbReference type="NCBI Taxonomy" id="2840909"/>
    <lineage>
        <taxon>Bacteria</taxon>
        <taxon>Bacillati</taxon>
        <taxon>Bacillota</taxon>
        <taxon>Clostridia</taxon>
        <taxon>Candidatus Pullichristensenella</taxon>
    </lineage>
</organism>
<feature type="binding site" evidence="7">
    <location>
        <position position="113"/>
    </location>
    <ligand>
        <name>Zn(2+)</name>
        <dbReference type="ChEBI" id="CHEBI:29105"/>
    </ligand>
</feature>
<dbReference type="EMBL" id="DVFZ01000015">
    <property type="protein sequence ID" value="HIQ81773.1"/>
    <property type="molecule type" value="Genomic_DNA"/>
</dbReference>
<dbReference type="Gene3D" id="1.10.10.10">
    <property type="entry name" value="Winged helix-like DNA-binding domain superfamily/Winged helix DNA-binding domain"/>
    <property type="match status" value="1"/>
</dbReference>
<comment type="cofactor">
    <cofactor evidence="7">
        <name>Zn(2+)</name>
        <dbReference type="ChEBI" id="CHEBI:29105"/>
    </cofactor>
    <text evidence="7">Binds 1 zinc ion per subunit.</text>
</comment>
<evidence type="ECO:0000256" key="2">
    <source>
        <dbReference type="ARBA" id="ARBA00022491"/>
    </source>
</evidence>
<dbReference type="GO" id="GO:0045892">
    <property type="term" value="P:negative regulation of DNA-templated transcription"/>
    <property type="evidence" value="ECO:0007669"/>
    <property type="project" value="TreeGrafter"/>
</dbReference>
<dbReference type="PANTHER" id="PTHR33202:SF7">
    <property type="entry name" value="FERRIC UPTAKE REGULATION PROTEIN"/>
    <property type="match status" value="1"/>
</dbReference>
<reference evidence="9" key="1">
    <citation type="submission" date="2020-10" db="EMBL/GenBank/DDBJ databases">
        <authorList>
            <person name="Gilroy R."/>
        </authorList>
    </citation>
    <scope>NUCLEOTIDE SEQUENCE</scope>
    <source>
        <strain evidence="9">ChiSjej6B24-2974</strain>
    </source>
</reference>
<evidence type="ECO:0000256" key="6">
    <source>
        <dbReference type="ARBA" id="ARBA00023163"/>
    </source>
</evidence>
<evidence type="ECO:0000256" key="7">
    <source>
        <dbReference type="PIRSR" id="PIRSR602481-1"/>
    </source>
</evidence>
<keyword evidence="3 7" id="KW-0862">Zinc</keyword>
<keyword evidence="2" id="KW-0678">Repressor</keyword>
<proteinExistence type="inferred from homology"/>
<dbReference type="InterPro" id="IPR036388">
    <property type="entry name" value="WH-like_DNA-bd_sf"/>
</dbReference>
<comment type="caution">
    <text evidence="9">The sequence shown here is derived from an EMBL/GenBank/DDBJ whole genome shotgun (WGS) entry which is preliminary data.</text>
</comment>
<evidence type="ECO:0000256" key="1">
    <source>
        <dbReference type="ARBA" id="ARBA00007957"/>
    </source>
</evidence>
<gene>
    <name evidence="9" type="ORF">IAA52_01585</name>
</gene>
<feature type="binding site" evidence="8">
    <location>
        <position position="72"/>
    </location>
    <ligand>
        <name>Fe cation</name>
        <dbReference type="ChEBI" id="CHEBI:24875"/>
    </ligand>
</feature>
<dbReference type="InterPro" id="IPR036390">
    <property type="entry name" value="WH_DNA-bd_sf"/>
</dbReference>
<comment type="similarity">
    <text evidence="1">Belongs to the Fur family.</text>
</comment>
<dbReference type="GO" id="GO:0000976">
    <property type="term" value="F:transcription cis-regulatory region binding"/>
    <property type="evidence" value="ECO:0007669"/>
    <property type="project" value="TreeGrafter"/>
</dbReference>
<evidence type="ECO:0000256" key="8">
    <source>
        <dbReference type="PIRSR" id="PIRSR602481-2"/>
    </source>
</evidence>
<dbReference type="InterPro" id="IPR002481">
    <property type="entry name" value="FUR"/>
</dbReference>
<dbReference type="Gene3D" id="3.30.1490.190">
    <property type="match status" value="1"/>
</dbReference>
<feature type="binding site" evidence="7">
    <location>
        <position position="79"/>
    </location>
    <ligand>
        <name>Zn(2+)</name>
        <dbReference type="ChEBI" id="CHEBI:29105"/>
    </ligand>
</feature>